<feature type="compositionally biased region" description="Pro residues" evidence="1">
    <location>
        <begin position="211"/>
        <end position="227"/>
    </location>
</feature>
<dbReference type="Proteomes" id="UP000824890">
    <property type="component" value="Unassembled WGS sequence"/>
</dbReference>
<feature type="compositionally biased region" description="Polar residues" evidence="1">
    <location>
        <begin position="141"/>
        <end position="152"/>
    </location>
</feature>
<evidence type="ECO:0000259" key="2">
    <source>
        <dbReference type="Pfam" id="PF01336"/>
    </source>
</evidence>
<dbReference type="Gene3D" id="2.40.50.140">
    <property type="entry name" value="Nucleic acid-binding proteins"/>
    <property type="match status" value="1"/>
</dbReference>
<dbReference type="InterPro" id="IPR012340">
    <property type="entry name" value="NA-bd_OB-fold"/>
</dbReference>
<proteinExistence type="predicted"/>
<keyword evidence="4" id="KW-1185">Reference proteome</keyword>
<gene>
    <name evidence="3" type="ORF">HID58_094777</name>
</gene>
<dbReference type="SUPFAM" id="SSF50249">
    <property type="entry name" value="Nucleic acid-binding proteins"/>
    <property type="match status" value="1"/>
</dbReference>
<dbReference type="CDD" id="cd04474">
    <property type="entry name" value="RPA1_DBD_A"/>
    <property type="match status" value="1"/>
</dbReference>
<evidence type="ECO:0000313" key="3">
    <source>
        <dbReference type="EMBL" id="KAH0851396.1"/>
    </source>
</evidence>
<reference evidence="3 4" key="1">
    <citation type="submission" date="2021-05" db="EMBL/GenBank/DDBJ databases">
        <title>Genome Assembly of Synthetic Allotetraploid Brassica napus Reveals Homoeologous Exchanges between Subgenomes.</title>
        <authorList>
            <person name="Davis J.T."/>
        </authorList>
    </citation>
    <scope>NUCLEOTIDE SEQUENCE [LARGE SCALE GENOMIC DNA]</scope>
    <source>
        <strain evidence="4">cv. Da-Ae</strain>
        <tissue evidence="3">Seedling</tissue>
    </source>
</reference>
<feature type="region of interest" description="Disordered" evidence="1">
    <location>
        <begin position="1"/>
        <end position="20"/>
    </location>
</feature>
<accession>A0ABQ7X8G4</accession>
<dbReference type="Pfam" id="PF01336">
    <property type="entry name" value="tRNA_anti-codon"/>
    <property type="match status" value="1"/>
</dbReference>
<organism evidence="3 4">
    <name type="scientific">Brassica napus</name>
    <name type="common">Rape</name>
    <dbReference type="NCBI Taxonomy" id="3708"/>
    <lineage>
        <taxon>Eukaryota</taxon>
        <taxon>Viridiplantae</taxon>
        <taxon>Streptophyta</taxon>
        <taxon>Embryophyta</taxon>
        <taxon>Tracheophyta</taxon>
        <taxon>Spermatophyta</taxon>
        <taxon>Magnoliopsida</taxon>
        <taxon>eudicotyledons</taxon>
        <taxon>Gunneridae</taxon>
        <taxon>Pentapetalae</taxon>
        <taxon>rosids</taxon>
        <taxon>malvids</taxon>
        <taxon>Brassicales</taxon>
        <taxon>Brassicaceae</taxon>
        <taxon>Brassiceae</taxon>
        <taxon>Brassica</taxon>
    </lineage>
</organism>
<feature type="compositionally biased region" description="Polar residues" evidence="1">
    <location>
        <begin position="175"/>
        <end position="205"/>
    </location>
</feature>
<evidence type="ECO:0000313" key="4">
    <source>
        <dbReference type="Proteomes" id="UP000824890"/>
    </source>
</evidence>
<protein>
    <recommendedName>
        <fullName evidence="2">OB domain-containing protein</fullName>
    </recommendedName>
</protein>
<name>A0ABQ7X8G4_BRANA</name>
<comment type="caution">
    <text evidence="3">The sequence shown here is derived from an EMBL/GenBank/DDBJ whole genome shotgun (WGS) entry which is preliminary data.</text>
</comment>
<evidence type="ECO:0000256" key="1">
    <source>
        <dbReference type="SAM" id="MobiDB-lite"/>
    </source>
</evidence>
<feature type="region of interest" description="Disordered" evidence="1">
    <location>
        <begin position="141"/>
        <end position="229"/>
    </location>
</feature>
<feature type="compositionally biased region" description="Basic residues" evidence="1">
    <location>
        <begin position="1"/>
        <end position="14"/>
    </location>
</feature>
<dbReference type="EMBL" id="JAGKQM010001772">
    <property type="protein sequence ID" value="KAH0851396.1"/>
    <property type="molecule type" value="Genomic_DNA"/>
</dbReference>
<dbReference type="InterPro" id="IPR004365">
    <property type="entry name" value="NA-bd_OB_tRNA"/>
</dbReference>
<feature type="domain" description="OB" evidence="2">
    <location>
        <begin position="256"/>
        <end position="313"/>
    </location>
</feature>
<sequence length="315" mass="34299">MKRCSRLSKNRPRRGLGSCYQTGRPFSGDAGGCSQPLVKDGFFNPVPSLGSIISSVVRSRRKSKIISFVLLNDNSCGYKVWIFSEKSFLIVVIAQLEVITTKSCTRAKGLLNSMEETLCNTSYEQHGRTDVSSARQINSTETGTSLVGQQRRQVFGSGSGSSFEQHGRSDLSGGRQINNNGTGTSHAVYGSGSSTSTCRSYNNPSAGLVRDPPPTYPLQRHQPPPPMYQNRGPVARNEAPPRIIPINALNPYSGRWTIKARVTSKGDLRTYNNPRGGGKVFSFDLLDADGGEIRVTCFNAVADQFFDQIVVGTFT</sequence>